<proteinExistence type="predicted"/>
<reference evidence="3" key="1">
    <citation type="submission" date="2016-06" db="UniProtKB">
        <authorList>
            <consortium name="WormBaseParasite"/>
        </authorList>
    </citation>
    <scope>IDENTIFICATION</scope>
</reference>
<organism evidence="3">
    <name type="scientific">Onchocerca ochengi</name>
    <name type="common">Filarial nematode worm</name>
    <dbReference type="NCBI Taxonomy" id="42157"/>
    <lineage>
        <taxon>Eukaryota</taxon>
        <taxon>Metazoa</taxon>
        <taxon>Ecdysozoa</taxon>
        <taxon>Nematoda</taxon>
        <taxon>Chromadorea</taxon>
        <taxon>Rhabditida</taxon>
        <taxon>Spirurina</taxon>
        <taxon>Spiruromorpha</taxon>
        <taxon>Filarioidea</taxon>
        <taxon>Onchocercidae</taxon>
        <taxon>Onchocerca</taxon>
    </lineage>
</organism>
<protein>
    <submittedName>
        <fullName evidence="1 3">Uncharacterized protein</fullName>
    </submittedName>
</protein>
<evidence type="ECO:0000313" key="2">
    <source>
        <dbReference type="Proteomes" id="UP000271087"/>
    </source>
</evidence>
<accession>A0A182EZV9</accession>
<dbReference type="Proteomes" id="UP000271087">
    <property type="component" value="Unassembled WGS sequence"/>
</dbReference>
<dbReference type="AlphaFoldDB" id="A0A182EZV9"/>
<sequence length="34" mass="3845">MFHHGKTADNPADLASRRVLPKVLKDSSLWWNGP</sequence>
<name>A0A182EZV9_ONCOC</name>
<dbReference type="STRING" id="42157.A0A182EZV9"/>
<reference evidence="1 2" key="2">
    <citation type="submission" date="2018-08" db="EMBL/GenBank/DDBJ databases">
        <authorList>
            <person name="Laetsch R D."/>
            <person name="Stevens L."/>
            <person name="Kumar S."/>
            <person name="Blaxter L. M."/>
        </authorList>
    </citation>
    <scope>NUCLEOTIDE SEQUENCE [LARGE SCALE GENOMIC DNA]</scope>
</reference>
<dbReference type="OrthoDB" id="5868329at2759"/>
<dbReference type="WBParaSite" id="nOo.2.0.1.t13721-RA">
    <property type="protein sequence ID" value="nOo.2.0.1.t13721-RA"/>
    <property type="gene ID" value="nOo.2.0.1.g13721"/>
</dbReference>
<keyword evidence="2" id="KW-1185">Reference proteome</keyword>
<gene>
    <name evidence="1" type="ORF">NOO_LOCUS13721</name>
</gene>
<evidence type="ECO:0000313" key="1">
    <source>
        <dbReference type="EMBL" id="VDN04812.1"/>
    </source>
</evidence>
<dbReference type="EMBL" id="UYRW01018065">
    <property type="protein sequence ID" value="VDN04812.1"/>
    <property type="molecule type" value="Genomic_DNA"/>
</dbReference>
<evidence type="ECO:0000313" key="3">
    <source>
        <dbReference type="WBParaSite" id="nOo.2.0.1.t13721-RA"/>
    </source>
</evidence>